<feature type="region of interest" description="Disordered" evidence="1">
    <location>
        <begin position="25"/>
        <end position="63"/>
    </location>
</feature>
<name>A0AAN6YJT7_9PEZI</name>
<keyword evidence="2" id="KW-1133">Transmembrane helix</keyword>
<keyword evidence="2" id="KW-0812">Transmembrane</keyword>
<feature type="transmembrane region" description="Helical" evidence="2">
    <location>
        <begin position="85"/>
        <end position="114"/>
    </location>
</feature>
<feature type="compositionally biased region" description="Polar residues" evidence="1">
    <location>
        <begin position="48"/>
        <end position="61"/>
    </location>
</feature>
<dbReference type="AlphaFoldDB" id="A0AAN6YJT7"/>
<accession>A0AAN6YJT7</accession>
<keyword evidence="2" id="KW-0472">Membrane</keyword>
<feature type="compositionally biased region" description="Low complexity" evidence="1">
    <location>
        <begin position="533"/>
        <end position="553"/>
    </location>
</feature>
<protein>
    <submittedName>
        <fullName evidence="3">Uncharacterized protein</fullName>
    </submittedName>
</protein>
<evidence type="ECO:0000313" key="3">
    <source>
        <dbReference type="EMBL" id="KAK4217497.1"/>
    </source>
</evidence>
<dbReference type="Proteomes" id="UP001301769">
    <property type="component" value="Unassembled WGS sequence"/>
</dbReference>
<organism evidence="3 4">
    <name type="scientific">Rhypophila decipiens</name>
    <dbReference type="NCBI Taxonomy" id="261697"/>
    <lineage>
        <taxon>Eukaryota</taxon>
        <taxon>Fungi</taxon>
        <taxon>Dikarya</taxon>
        <taxon>Ascomycota</taxon>
        <taxon>Pezizomycotina</taxon>
        <taxon>Sordariomycetes</taxon>
        <taxon>Sordariomycetidae</taxon>
        <taxon>Sordariales</taxon>
        <taxon>Naviculisporaceae</taxon>
        <taxon>Rhypophila</taxon>
    </lineage>
</organism>
<comment type="caution">
    <text evidence="3">The sequence shown here is derived from an EMBL/GenBank/DDBJ whole genome shotgun (WGS) entry which is preliminary data.</text>
</comment>
<evidence type="ECO:0000256" key="2">
    <source>
        <dbReference type="SAM" id="Phobius"/>
    </source>
</evidence>
<dbReference type="EMBL" id="MU858059">
    <property type="protein sequence ID" value="KAK4217497.1"/>
    <property type="molecule type" value="Genomic_DNA"/>
</dbReference>
<proteinExistence type="predicted"/>
<gene>
    <name evidence="3" type="ORF">QBC37DRAFT_414635</name>
</gene>
<sequence>MSASPYYNPSLNRSRSHRSIFREEFDSEPLYHPPPQSKSPKMGPYHHTSINMTRSTMSSPTPREVRRLASDHDFIYQASPRPKQLGWWAFLAANLSIPAATCIGTIFSIVAIVYTNSTSKQVLDCPAWATSCPRADDWTIDHLGTVQGIITLLFLIGLVALAYAALAVCEAAVWPLLSRQVFTISELEAYLSTTRGSLLSAPRALMATKTVATGLVLACAVVVTLLPLAAAPLVGYAFTPTLVPVQLEGNYSTSSAGITQLYAQTDPPTSVMVDVMAEYNSWATDPSSEPLPEYRDWYIDREMLAQRGGFSGSAIKLQTSVTCQPHPVKQRKRDGLLWNAFETNMTRTRESLSGKNESAKAESSHVWVRSLPQLTVWVDNFAFVSDHRTTATLVFAAFNGTIQGGEWTPVILGNTTGASSIACKVDIEAQDDILTVTEPDIFINTQPGAILSSINNTLKPSSINELLLWFTVAPLLVGSSVDGTQPMFFNSTQTNTAVAYTSYTPAAAERNTWTMSGIESMIRLSVGALAQATSTTTSPSSSQTETTQTLKSTIKSRKMDPARSLLLIIPPLIIFAAGIAISVWNTWVHRREGIPVMRMAGLGEMLKSTQTRYLGELCATDAAKTYLPSETGRVEVKFGVDKDGVVGLARSVRGLDGTRRVDFQGPAAA</sequence>
<feature type="transmembrane region" description="Helical" evidence="2">
    <location>
        <begin position="149"/>
        <end position="177"/>
    </location>
</feature>
<evidence type="ECO:0000313" key="4">
    <source>
        <dbReference type="Proteomes" id="UP001301769"/>
    </source>
</evidence>
<keyword evidence="4" id="KW-1185">Reference proteome</keyword>
<feature type="transmembrane region" description="Helical" evidence="2">
    <location>
        <begin position="215"/>
        <end position="238"/>
    </location>
</feature>
<reference evidence="3" key="1">
    <citation type="journal article" date="2023" name="Mol. Phylogenet. Evol.">
        <title>Genome-scale phylogeny and comparative genomics of the fungal order Sordariales.</title>
        <authorList>
            <person name="Hensen N."/>
            <person name="Bonometti L."/>
            <person name="Westerberg I."/>
            <person name="Brannstrom I.O."/>
            <person name="Guillou S."/>
            <person name="Cros-Aarteil S."/>
            <person name="Calhoun S."/>
            <person name="Haridas S."/>
            <person name="Kuo A."/>
            <person name="Mondo S."/>
            <person name="Pangilinan J."/>
            <person name="Riley R."/>
            <person name="LaButti K."/>
            <person name="Andreopoulos B."/>
            <person name="Lipzen A."/>
            <person name="Chen C."/>
            <person name="Yan M."/>
            <person name="Daum C."/>
            <person name="Ng V."/>
            <person name="Clum A."/>
            <person name="Steindorff A."/>
            <person name="Ohm R.A."/>
            <person name="Martin F."/>
            <person name="Silar P."/>
            <person name="Natvig D.O."/>
            <person name="Lalanne C."/>
            <person name="Gautier V."/>
            <person name="Ament-Velasquez S.L."/>
            <person name="Kruys A."/>
            <person name="Hutchinson M.I."/>
            <person name="Powell A.J."/>
            <person name="Barry K."/>
            <person name="Miller A.N."/>
            <person name="Grigoriev I.V."/>
            <person name="Debuchy R."/>
            <person name="Gladieux P."/>
            <person name="Hiltunen Thoren M."/>
            <person name="Johannesson H."/>
        </authorList>
    </citation>
    <scope>NUCLEOTIDE SEQUENCE</scope>
    <source>
        <strain evidence="3">PSN293</strain>
    </source>
</reference>
<feature type="transmembrane region" description="Helical" evidence="2">
    <location>
        <begin position="565"/>
        <end position="588"/>
    </location>
</feature>
<reference evidence="3" key="2">
    <citation type="submission" date="2023-05" db="EMBL/GenBank/DDBJ databases">
        <authorList>
            <consortium name="Lawrence Berkeley National Laboratory"/>
            <person name="Steindorff A."/>
            <person name="Hensen N."/>
            <person name="Bonometti L."/>
            <person name="Westerberg I."/>
            <person name="Brannstrom I.O."/>
            <person name="Guillou S."/>
            <person name="Cros-Aarteil S."/>
            <person name="Calhoun S."/>
            <person name="Haridas S."/>
            <person name="Kuo A."/>
            <person name="Mondo S."/>
            <person name="Pangilinan J."/>
            <person name="Riley R."/>
            <person name="Labutti K."/>
            <person name="Andreopoulos B."/>
            <person name="Lipzen A."/>
            <person name="Chen C."/>
            <person name="Yanf M."/>
            <person name="Daum C."/>
            <person name="Ng V."/>
            <person name="Clum A."/>
            <person name="Ohm R."/>
            <person name="Martin F."/>
            <person name="Silar P."/>
            <person name="Natvig D."/>
            <person name="Lalanne C."/>
            <person name="Gautier V."/>
            <person name="Ament-Velasquez S.L."/>
            <person name="Kruys A."/>
            <person name="Hutchinson M.I."/>
            <person name="Powell A.J."/>
            <person name="Barry K."/>
            <person name="Miller A.N."/>
            <person name="Grigoriev I.V."/>
            <person name="Debuchy R."/>
            <person name="Gladieux P."/>
            <person name="Thoren M.H."/>
            <person name="Johannesson H."/>
        </authorList>
    </citation>
    <scope>NUCLEOTIDE SEQUENCE</scope>
    <source>
        <strain evidence="3">PSN293</strain>
    </source>
</reference>
<feature type="region of interest" description="Disordered" evidence="1">
    <location>
        <begin position="533"/>
        <end position="555"/>
    </location>
</feature>
<evidence type="ECO:0000256" key="1">
    <source>
        <dbReference type="SAM" id="MobiDB-lite"/>
    </source>
</evidence>